<dbReference type="EMBL" id="PVXP01000117">
    <property type="protein sequence ID" value="PRR78700.1"/>
    <property type="molecule type" value="Genomic_DNA"/>
</dbReference>
<comment type="caution">
    <text evidence="2">The sequence shown here is derived from an EMBL/GenBank/DDBJ whole genome shotgun (WGS) entry which is preliminary data.</text>
</comment>
<gene>
    <name evidence="2" type="ORF">CLLU_36030</name>
</gene>
<evidence type="ECO:0008006" key="4">
    <source>
        <dbReference type="Google" id="ProtNLM"/>
    </source>
</evidence>
<dbReference type="Pfam" id="PF01944">
    <property type="entry name" value="SpoIIM"/>
    <property type="match status" value="1"/>
</dbReference>
<evidence type="ECO:0000313" key="2">
    <source>
        <dbReference type="EMBL" id="PRR78700.1"/>
    </source>
</evidence>
<feature type="transmembrane region" description="Helical" evidence="1">
    <location>
        <begin position="115"/>
        <end position="138"/>
    </location>
</feature>
<dbReference type="AlphaFoldDB" id="A0A2T0B484"/>
<keyword evidence="1" id="KW-0812">Transmembrane</keyword>
<proteinExistence type="predicted"/>
<evidence type="ECO:0000313" key="3">
    <source>
        <dbReference type="Proteomes" id="UP000237798"/>
    </source>
</evidence>
<dbReference type="RefSeq" id="WP_106011133.1">
    <property type="nucleotide sequence ID" value="NZ_PVXP01000117.1"/>
</dbReference>
<dbReference type="PANTHER" id="PTHR35337:SF1">
    <property type="entry name" value="SLR1478 PROTEIN"/>
    <property type="match status" value="1"/>
</dbReference>
<feature type="transmembrane region" description="Helical" evidence="1">
    <location>
        <begin position="81"/>
        <end position="103"/>
    </location>
</feature>
<dbReference type="InterPro" id="IPR002798">
    <property type="entry name" value="SpoIIM-like"/>
</dbReference>
<reference evidence="2 3" key="1">
    <citation type="submission" date="2018-03" db="EMBL/GenBank/DDBJ databases">
        <title>Genome sequence of Clostridium luticellarii DSM 29923.</title>
        <authorList>
            <person name="Poehlein A."/>
            <person name="Daniel R."/>
        </authorList>
    </citation>
    <scope>NUCLEOTIDE SEQUENCE [LARGE SCALE GENOMIC DNA]</scope>
    <source>
        <strain evidence="2 3">DSM 29923</strain>
    </source>
</reference>
<evidence type="ECO:0000256" key="1">
    <source>
        <dbReference type="SAM" id="Phobius"/>
    </source>
</evidence>
<sequence>MLKESGKLIIRFSIVTLGIIIIAFVVSSLIQPDISKFINWADNKGIGTSKTQLEKFLQYVINNGVKVPLQMFILSLVPIPFIYYLPIALTAAVTGFIFYLPLAPDLQGKITIPEIFLGILPHTIIELFAFFVILAVLYRFNQAIRSKVFKKVHAEVDLVSAFKKVVKSYCLVAFPLLILAALIEAFITPHIG</sequence>
<keyword evidence="3" id="KW-1185">Reference proteome</keyword>
<feature type="transmembrane region" description="Helical" evidence="1">
    <location>
        <begin position="166"/>
        <end position="187"/>
    </location>
</feature>
<name>A0A2T0B484_9CLOT</name>
<keyword evidence="1" id="KW-1133">Transmembrane helix</keyword>
<keyword evidence="1" id="KW-0472">Membrane</keyword>
<feature type="transmembrane region" description="Helical" evidence="1">
    <location>
        <begin position="12"/>
        <end position="30"/>
    </location>
</feature>
<protein>
    <recommendedName>
        <fullName evidence="4">Stage II sporulation protein M</fullName>
    </recommendedName>
</protein>
<organism evidence="2 3">
    <name type="scientific">Clostridium luticellarii</name>
    <dbReference type="NCBI Taxonomy" id="1691940"/>
    <lineage>
        <taxon>Bacteria</taxon>
        <taxon>Bacillati</taxon>
        <taxon>Bacillota</taxon>
        <taxon>Clostridia</taxon>
        <taxon>Eubacteriales</taxon>
        <taxon>Clostridiaceae</taxon>
        <taxon>Clostridium</taxon>
    </lineage>
</organism>
<dbReference type="PANTHER" id="PTHR35337">
    <property type="entry name" value="SLR1478 PROTEIN"/>
    <property type="match status" value="1"/>
</dbReference>
<dbReference type="Proteomes" id="UP000237798">
    <property type="component" value="Unassembled WGS sequence"/>
</dbReference>
<dbReference type="OrthoDB" id="2340020at2"/>
<accession>A0A2T0B484</accession>